<dbReference type="AlphaFoldDB" id="X1CZR4"/>
<keyword evidence="3" id="KW-0813">Transport</keyword>
<evidence type="ECO:0000256" key="8">
    <source>
        <dbReference type="ARBA" id="ARBA00022989"/>
    </source>
</evidence>
<name>X1CZR4_9ZZZZ</name>
<comment type="caution">
    <text evidence="12">The sequence shown here is derived from an EMBL/GenBank/DDBJ whole genome shotgun (WGS) entry which is preliminary data.</text>
</comment>
<keyword evidence="8" id="KW-1133">Transmembrane helix</keyword>
<evidence type="ECO:0000259" key="11">
    <source>
        <dbReference type="PROSITE" id="PS52015"/>
    </source>
</evidence>
<comment type="subcellular location">
    <subcellularLocation>
        <location evidence="1">Cell inner membrane</location>
        <topology evidence="1">Single-pass membrane protein</topology>
        <orientation evidence="1">Periplasmic side</orientation>
    </subcellularLocation>
</comment>
<evidence type="ECO:0000256" key="9">
    <source>
        <dbReference type="ARBA" id="ARBA00023136"/>
    </source>
</evidence>
<dbReference type="SUPFAM" id="SSF74653">
    <property type="entry name" value="TolA/TonB C-terminal domain"/>
    <property type="match status" value="1"/>
</dbReference>
<feature type="domain" description="TonB C-terminal" evidence="11">
    <location>
        <begin position="42"/>
        <end position="123"/>
    </location>
</feature>
<dbReference type="Pfam" id="PF03544">
    <property type="entry name" value="TonB_C"/>
    <property type="match status" value="1"/>
</dbReference>
<organism evidence="12">
    <name type="scientific">marine sediment metagenome</name>
    <dbReference type="NCBI Taxonomy" id="412755"/>
    <lineage>
        <taxon>unclassified sequences</taxon>
        <taxon>metagenomes</taxon>
        <taxon>ecological metagenomes</taxon>
    </lineage>
</organism>
<dbReference type="Gene3D" id="3.30.1150.10">
    <property type="match status" value="1"/>
</dbReference>
<dbReference type="GO" id="GO:0005886">
    <property type="term" value="C:plasma membrane"/>
    <property type="evidence" value="ECO:0007669"/>
    <property type="project" value="UniProtKB-SubCell"/>
</dbReference>
<dbReference type="InterPro" id="IPR006260">
    <property type="entry name" value="TonB/TolA_C"/>
</dbReference>
<feature type="compositionally biased region" description="Basic and acidic residues" evidence="10">
    <location>
        <begin position="1"/>
        <end position="12"/>
    </location>
</feature>
<evidence type="ECO:0000256" key="3">
    <source>
        <dbReference type="ARBA" id="ARBA00022448"/>
    </source>
</evidence>
<protein>
    <recommendedName>
        <fullName evidence="11">TonB C-terminal domain-containing protein</fullName>
    </recommendedName>
</protein>
<sequence length="123" mass="13999">MEEITKTKKEEFPAVSQIHSEPPKEPSEATISLDTKDSTYVPYTKVLKQRIRSHWIYPLSARENLIQGSLVIVFRLDSGGNLTACNVVRSSKHEILDRYALDAIRSANPFPPFPENIKVEFLN</sequence>
<feature type="non-terminal residue" evidence="12">
    <location>
        <position position="123"/>
    </location>
</feature>
<comment type="similarity">
    <text evidence="2">Belongs to the TonB family.</text>
</comment>
<reference evidence="12" key="1">
    <citation type="journal article" date="2014" name="Front. Microbiol.">
        <title>High frequency of phylogenetically diverse reductive dehalogenase-homologous genes in deep subseafloor sedimentary metagenomes.</title>
        <authorList>
            <person name="Kawai M."/>
            <person name="Futagami T."/>
            <person name="Toyoda A."/>
            <person name="Takaki Y."/>
            <person name="Nishi S."/>
            <person name="Hori S."/>
            <person name="Arai W."/>
            <person name="Tsubouchi T."/>
            <person name="Morono Y."/>
            <person name="Uchiyama I."/>
            <person name="Ito T."/>
            <person name="Fujiyama A."/>
            <person name="Inagaki F."/>
            <person name="Takami H."/>
        </authorList>
    </citation>
    <scope>NUCLEOTIDE SEQUENCE</scope>
    <source>
        <strain evidence="12">Expedition CK06-06</strain>
    </source>
</reference>
<evidence type="ECO:0000256" key="1">
    <source>
        <dbReference type="ARBA" id="ARBA00004383"/>
    </source>
</evidence>
<proteinExistence type="inferred from homology"/>
<dbReference type="GO" id="GO:0055085">
    <property type="term" value="P:transmembrane transport"/>
    <property type="evidence" value="ECO:0007669"/>
    <property type="project" value="InterPro"/>
</dbReference>
<dbReference type="PROSITE" id="PS52015">
    <property type="entry name" value="TONB_CTD"/>
    <property type="match status" value="1"/>
</dbReference>
<accession>X1CZR4</accession>
<dbReference type="InterPro" id="IPR037682">
    <property type="entry name" value="TonB_C"/>
</dbReference>
<keyword evidence="5" id="KW-0997">Cell inner membrane</keyword>
<evidence type="ECO:0000256" key="6">
    <source>
        <dbReference type="ARBA" id="ARBA00022692"/>
    </source>
</evidence>
<dbReference type="InterPro" id="IPR051045">
    <property type="entry name" value="TonB-dependent_transducer"/>
</dbReference>
<keyword evidence="6" id="KW-0812">Transmembrane</keyword>
<dbReference type="NCBIfam" id="TIGR01352">
    <property type="entry name" value="tonB_Cterm"/>
    <property type="match status" value="1"/>
</dbReference>
<evidence type="ECO:0000256" key="10">
    <source>
        <dbReference type="SAM" id="MobiDB-lite"/>
    </source>
</evidence>
<evidence type="ECO:0000256" key="4">
    <source>
        <dbReference type="ARBA" id="ARBA00022475"/>
    </source>
</evidence>
<keyword evidence="7" id="KW-0653">Protein transport</keyword>
<feature type="region of interest" description="Disordered" evidence="10">
    <location>
        <begin position="1"/>
        <end position="33"/>
    </location>
</feature>
<dbReference type="EMBL" id="BART01010622">
    <property type="protein sequence ID" value="GAG89721.1"/>
    <property type="molecule type" value="Genomic_DNA"/>
</dbReference>
<dbReference type="GO" id="GO:0015031">
    <property type="term" value="P:protein transport"/>
    <property type="evidence" value="ECO:0007669"/>
    <property type="project" value="UniProtKB-KW"/>
</dbReference>
<keyword evidence="4" id="KW-1003">Cell membrane</keyword>
<evidence type="ECO:0000313" key="12">
    <source>
        <dbReference type="EMBL" id="GAG89721.1"/>
    </source>
</evidence>
<evidence type="ECO:0000256" key="2">
    <source>
        <dbReference type="ARBA" id="ARBA00006555"/>
    </source>
</evidence>
<gene>
    <name evidence="12" type="ORF">S01H4_23011</name>
</gene>
<evidence type="ECO:0000256" key="5">
    <source>
        <dbReference type="ARBA" id="ARBA00022519"/>
    </source>
</evidence>
<dbReference type="PANTHER" id="PTHR33446">
    <property type="entry name" value="PROTEIN TONB-RELATED"/>
    <property type="match status" value="1"/>
</dbReference>
<keyword evidence="9" id="KW-0472">Membrane</keyword>
<evidence type="ECO:0000256" key="7">
    <source>
        <dbReference type="ARBA" id="ARBA00022927"/>
    </source>
</evidence>